<evidence type="ECO:0000256" key="5">
    <source>
        <dbReference type="PROSITE-ProRule" id="PRU00169"/>
    </source>
</evidence>
<dbReference type="GO" id="GO:0006355">
    <property type="term" value="P:regulation of DNA-templated transcription"/>
    <property type="evidence" value="ECO:0007669"/>
    <property type="project" value="InterPro"/>
</dbReference>
<accession>A0A7K0C0D6</accession>
<dbReference type="InterPro" id="IPR016032">
    <property type="entry name" value="Sig_transdc_resp-reg_C-effctor"/>
</dbReference>
<dbReference type="GO" id="GO:0000160">
    <property type="term" value="P:phosphorelay signal transduction system"/>
    <property type="evidence" value="ECO:0007669"/>
    <property type="project" value="InterPro"/>
</dbReference>
<keyword evidence="4" id="KW-0804">Transcription</keyword>
<dbReference type="InterPro" id="IPR058245">
    <property type="entry name" value="NreC/VraR/RcsB-like_REC"/>
</dbReference>
<dbReference type="RefSeq" id="WP_153536413.1">
    <property type="nucleotide sequence ID" value="NZ_WEGH01000003.1"/>
</dbReference>
<evidence type="ECO:0000259" key="6">
    <source>
        <dbReference type="PROSITE" id="PS50043"/>
    </source>
</evidence>
<sequence length="222" mass="23208">MRPIRVLIVDDHALFAEALAARLGHEPDLVPLPVAADGRRALALAATERPHVVVLDMTLGAESGLDVLDRLRDRHPGVRVVVLTAADDLDAMVQAVRRGAVGWLSKTAGADLVARVVRAAAGQGGWIPPEVLGEVLRRLTAAGAAGTGGGTRPLAGLTPRELEVLQCMVDGLDRAGIADRLGLSANTVRTHTQNLLAKLGAHRAVEAITIAMRAGMRPTARG</sequence>
<evidence type="ECO:0000256" key="3">
    <source>
        <dbReference type="ARBA" id="ARBA00023125"/>
    </source>
</evidence>
<dbReference type="SUPFAM" id="SSF52172">
    <property type="entry name" value="CheY-like"/>
    <property type="match status" value="1"/>
</dbReference>
<gene>
    <name evidence="8" type="primary">degU_8</name>
    <name evidence="8" type="ORF">ACRB68_50040</name>
</gene>
<dbReference type="InterPro" id="IPR000792">
    <property type="entry name" value="Tscrpt_reg_LuxR_C"/>
</dbReference>
<feature type="domain" description="Response regulatory" evidence="7">
    <location>
        <begin position="5"/>
        <end position="121"/>
    </location>
</feature>
<proteinExistence type="predicted"/>
<dbReference type="PROSITE" id="PS50110">
    <property type="entry name" value="RESPONSE_REGULATORY"/>
    <property type="match status" value="1"/>
</dbReference>
<name>A0A7K0C0D6_9ACTN</name>
<evidence type="ECO:0000256" key="1">
    <source>
        <dbReference type="ARBA" id="ARBA00022553"/>
    </source>
</evidence>
<dbReference type="SUPFAM" id="SSF46894">
    <property type="entry name" value="C-terminal effector domain of the bipartite response regulators"/>
    <property type="match status" value="1"/>
</dbReference>
<dbReference type="Proteomes" id="UP000487268">
    <property type="component" value="Unassembled WGS sequence"/>
</dbReference>
<evidence type="ECO:0000256" key="4">
    <source>
        <dbReference type="ARBA" id="ARBA00023163"/>
    </source>
</evidence>
<dbReference type="SMART" id="SM00448">
    <property type="entry name" value="REC"/>
    <property type="match status" value="1"/>
</dbReference>
<dbReference type="PROSITE" id="PS50043">
    <property type="entry name" value="HTH_LUXR_2"/>
    <property type="match status" value="1"/>
</dbReference>
<dbReference type="Gene3D" id="3.40.50.2300">
    <property type="match status" value="1"/>
</dbReference>
<evidence type="ECO:0000313" key="9">
    <source>
        <dbReference type="Proteomes" id="UP000487268"/>
    </source>
</evidence>
<keyword evidence="3" id="KW-0238">DNA-binding</keyword>
<dbReference type="InterPro" id="IPR001789">
    <property type="entry name" value="Sig_transdc_resp-reg_receiver"/>
</dbReference>
<evidence type="ECO:0000256" key="2">
    <source>
        <dbReference type="ARBA" id="ARBA00023015"/>
    </source>
</evidence>
<dbReference type="EMBL" id="WEGH01000003">
    <property type="protein sequence ID" value="MQY06907.1"/>
    <property type="molecule type" value="Genomic_DNA"/>
</dbReference>
<reference evidence="8 9" key="1">
    <citation type="submission" date="2019-10" db="EMBL/GenBank/DDBJ databases">
        <title>Actinomadura rubteroloni sp. nov. and Actinomadura macrotermitis sp. nov., isolated from the gut of fungus growing-termite Macrotermes natalensis.</title>
        <authorList>
            <person name="Benndorf R."/>
            <person name="Martin K."/>
            <person name="Kuefner M."/>
            <person name="De Beer W."/>
            <person name="Kaster A.-K."/>
            <person name="Vollmers J."/>
            <person name="Poulsen M."/>
            <person name="Beemelmanns C."/>
        </authorList>
    </citation>
    <scope>NUCLEOTIDE SEQUENCE [LARGE SCALE GENOMIC DNA]</scope>
    <source>
        <strain evidence="8 9">RB68</strain>
    </source>
</reference>
<keyword evidence="1 5" id="KW-0597">Phosphoprotein</keyword>
<organism evidence="8 9">
    <name type="scientific">Actinomadura macrotermitis</name>
    <dbReference type="NCBI Taxonomy" id="2585200"/>
    <lineage>
        <taxon>Bacteria</taxon>
        <taxon>Bacillati</taxon>
        <taxon>Actinomycetota</taxon>
        <taxon>Actinomycetes</taxon>
        <taxon>Streptosporangiales</taxon>
        <taxon>Thermomonosporaceae</taxon>
        <taxon>Actinomadura</taxon>
    </lineage>
</organism>
<dbReference type="PANTHER" id="PTHR44688">
    <property type="entry name" value="DNA-BINDING TRANSCRIPTIONAL ACTIVATOR DEVR_DOSR"/>
    <property type="match status" value="1"/>
</dbReference>
<feature type="domain" description="HTH luxR-type" evidence="6">
    <location>
        <begin position="150"/>
        <end position="215"/>
    </location>
</feature>
<evidence type="ECO:0000313" key="8">
    <source>
        <dbReference type="EMBL" id="MQY06907.1"/>
    </source>
</evidence>
<dbReference type="CDD" id="cd06170">
    <property type="entry name" value="LuxR_C_like"/>
    <property type="match status" value="1"/>
</dbReference>
<evidence type="ECO:0000259" key="7">
    <source>
        <dbReference type="PROSITE" id="PS50110"/>
    </source>
</evidence>
<dbReference type="AlphaFoldDB" id="A0A7K0C0D6"/>
<dbReference type="PANTHER" id="PTHR44688:SF16">
    <property type="entry name" value="DNA-BINDING TRANSCRIPTIONAL ACTIVATOR DEVR_DOSR"/>
    <property type="match status" value="1"/>
</dbReference>
<keyword evidence="2" id="KW-0805">Transcription regulation</keyword>
<dbReference type="PRINTS" id="PR00038">
    <property type="entry name" value="HTHLUXR"/>
</dbReference>
<keyword evidence="9" id="KW-1185">Reference proteome</keyword>
<dbReference type="InterPro" id="IPR011006">
    <property type="entry name" value="CheY-like_superfamily"/>
</dbReference>
<dbReference type="SMART" id="SM00421">
    <property type="entry name" value="HTH_LUXR"/>
    <property type="match status" value="1"/>
</dbReference>
<dbReference type="CDD" id="cd17535">
    <property type="entry name" value="REC_NarL-like"/>
    <property type="match status" value="1"/>
</dbReference>
<dbReference type="Pfam" id="PF00196">
    <property type="entry name" value="GerE"/>
    <property type="match status" value="1"/>
</dbReference>
<comment type="caution">
    <text evidence="8">The sequence shown here is derived from an EMBL/GenBank/DDBJ whole genome shotgun (WGS) entry which is preliminary data.</text>
</comment>
<dbReference type="OrthoDB" id="2878275at2"/>
<dbReference type="Pfam" id="PF00072">
    <property type="entry name" value="Response_reg"/>
    <property type="match status" value="1"/>
</dbReference>
<feature type="modified residue" description="4-aspartylphosphate" evidence="5">
    <location>
        <position position="56"/>
    </location>
</feature>
<dbReference type="GO" id="GO:0003677">
    <property type="term" value="F:DNA binding"/>
    <property type="evidence" value="ECO:0007669"/>
    <property type="project" value="UniProtKB-KW"/>
</dbReference>
<protein>
    <submittedName>
        <fullName evidence="8">Transcriptional regulatory protein DegU</fullName>
    </submittedName>
</protein>